<organism evidence="1 2">
    <name type="scientific">Panagrolaimus sp. PS1159</name>
    <dbReference type="NCBI Taxonomy" id="55785"/>
    <lineage>
        <taxon>Eukaryota</taxon>
        <taxon>Metazoa</taxon>
        <taxon>Ecdysozoa</taxon>
        <taxon>Nematoda</taxon>
        <taxon>Chromadorea</taxon>
        <taxon>Rhabditida</taxon>
        <taxon>Tylenchina</taxon>
        <taxon>Panagrolaimomorpha</taxon>
        <taxon>Panagrolaimoidea</taxon>
        <taxon>Panagrolaimidae</taxon>
        <taxon>Panagrolaimus</taxon>
    </lineage>
</organism>
<reference evidence="2" key="1">
    <citation type="submission" date="2022-11" db="UniProtKB">
        <authorList>
            <consortium name="WormBaseParasite"/>
        </authorList>
    </citation>
    <scope>IDENTIFICATION</scope>
</reference>
<accession>A0AC35G5F9</accession>
<proteinExistence type="predicted"/>
<sequence>MNQRRAARRKSSHREENDDTAAIACVGPEVDRKECDAGPCCDWSTWASWSGCNAVCGTGSKVRSRICQVDVGFGGIESSTDFQSETLLSPFQSGIRPIRPQISMRGKRQAWNLPPIQRPQTYITSPMIPSPTMDPRCDCPGRSVETEVCTASECPAEPQIDPCSWSEWSPWCGCSGNCQQGVRARTRYCNQEEDATRHRPGRRNFGSCDCPGEKVQTQDCLPTQCSASGNGRSSRPRGALLAERDSSMPKERLNEIGEFGIVTKKKKNNAFQRNEKPDDFIIKENNNDKSFEFLDDEDEVTSCSWSDWSEWTKCGTDFLKQRTRFCVGLKALINNCECRGATMQQTSCRPERDGHNFKSPSPAVLSVSRDILIDKLSYIDKQSQQRDDVHSDIPESPKTKIRPISHGESSFSSNSTGIKFLTGSEIITASDDSACSWSTWQAWSSCDAKECGEEGERKRKRECPCNSCNGGITTEIEICKSPPCSFNLNNHKKNPFD</sequence>
<evidence type="ECO:0000313" key="1">
    <source>
        <dbReference type="Proteomes" id="UP000887580"/>
    </source>
</evidence>
<name>A0AC35G5F9_9BILA</name>
<evidence type="ECO:0000313" key="2">
    <source>
        <dbReference type="WBParaSite" id="PS1159_v2.g24261.t1"/>
    </source>
</evidence>
<protein>
    <submittedName>
        <fullName evidence="2">Uncharacterized protein</fullName>
    </submittedName>
</protein>
<dbReference type="Proteomes" id="UP000887580">
    <property type="component" value="Unplaced"/>
</dbReference>
<dbReference type="WBParaSite" id="PS1159_v2.g24261.t1">
    <property type="protein sequence ID" value="PS1159_v2.g24261.t1"/>
    <property type="gene ID" value="PS1159_v2.g24261"/>
</dbReference>